<evidence type="ECO:0000256" key="3">
    <source>
        <dbReference type="ARBA" id="ARBA00022630"/>
    </source>
</evidence>
<keyword evidence="3 9" id="KW-0285">Flavoprotein</keyword>
<dbReference type="PROSITE" id="PS50890">
    <property type="entry name" value="PUA"/>
    <property type="match status" value="1"/>
</dbReference>
<keyword evidence="13" id="KW-1185">Reference proteome</keyword>
<sequence>MAKTLTPDICVIGAGSGGLSVAAAASAFGVSVVLIEKGEMGGDCLNYGCIPSKALIASGKQAQTIRDASKFGVTAGKPKVNFKKVHDHVHSVIETIAPMDSQERFEALGVTVIREAARFKDKKTVVAGDTEIKARRFVVATGSSPFVPPIPGIDKVPHHTNETIFTRTESAGRLIVIGGGPIGMEMAQAHQRLGCDVTVIEGDRALGKDDPELAAIVLDKVREEGVTILEKTKVVKVEQGKSGIVVHVETADGTDKIEGDTLLVATGRKANVAGLDLEKAGIEYDRSIKVSNKLRTTNKKVYAIGDVAGGLQFTHVAGYHAGLVIRAMLFRLPAKNKTEHIPWSTYTVPELANVGHTEASARKAHGEKIQILRWPFAENDRAQADKKTAGLIKMITDKKGKILGVGIAGESAGEMMNMWALAVSKGMTVKDIAGYVSPYPTMTEIGKRAATSYYTPTTRKPLVRSVVNFLRMFG</sequence>
<keyword evidence="7" id="KW-1015">Disulfide bond</keyword>
<keyword evidence="8 9" id="KW-0676">Redox-active center</keyword>
<feature type="domain" description="Pyridine nucleotide-disulphide oxidoreductase dimerisation" evidence="10">
    <location>
        <begin position="341"/>
        <end position="449"/>
    </location>
</feature>
<dbReference type="PIRSF" id="PIRSF000350">
    <property type="entry name" value="Mercury_reductase_MerA"/>
    <property type="match status" value="1"/>
</dbReference>
<evidence type="ECO:0000313" key="13">
    <source>
        <dbReference type="Proteomes" id="UP001597101"/>
    </source>
</evidence>
<dbReference type="SUPFAM" id="SSF55424">
    <property type="entry name" value="FAD/NAD-linked reductases, dimerisation (C-terminal) domain"/>
    <property type="match status" value="1"/>
</dbReference>
<dbReference type="InterPro" id="IPR004099">
    <property type="entry name" value="Pyr_nucl-diS_OxRdtase_dimer"/>
</dbReference>
<dbReference type="EC" id="1.-.-.-" evidence="12"/>
<keyword evidence="5" id="KW-0521">NADP</keyword>
<proteinExistence type="inferred from homology"/>
<dbReference type="SUPFAM" id="SSF51905">
    <property type="entry name" value="FAD/NAD(P)-binding domain"/>
    <property type="match status" value="1"/>
</dbReference>
<protein>
    <submittedName>
        <fullName evidence="12">Dihydrolipoyl dehydrogenase family protein</fullName>
        <ecNumber evidence="12">1.-.-.-</ecNumber>
    </submittedName>
</protein>
<dbReference type="InterPro" id="IPR016156">
    <property type="entry name" value="FAD/NAD-linked_Rdtase_dimer_sf"/>
</dbReference>
<evidence type="ECO:0000256" key="8">
    <source>
        <dbReference type="ARBA" id="ARBA00023284"/>
    </source>
</evidence>
<dbReference type="Proteomes" id="UP001597101">
    <property type="component" value="Unassembled WGS sequence"/>
</dbReference>
<dbReference type="PANTHER" id="PTHR43014">
    <property type="entry name" value="MERCURIC REDUCTASE"/>
    <property type="match status" value="1"/>
</dbReference>
<comment type="similarity">
    <text evidence="2 9">Belongs to the class-I pyridine nucleotide-disulfide oxidoreductase family.</text>
</comment>
<comment type="cofactor">
    <cofactor evidence="1">
        <name>FAD</name>
        <dbReference type="ChEBI" id="CHEBI:57692"/>
    </cofactor>
</comment>
<dbReference type="Gene3D" id="3.30.390.30">
    <property type="match status" value="1"/>
</dbReference>
<evidence type="ECO:0000256" key="7">
    <source>
        <dbReference type="ARBA" id="ARBA00023157"/>
    </source>
</evidence>
<evidence type="ECO:0000256" key="5">
    <source>
        <dbReference type="ARBA" id="ARBA00022857"/>
    </source>
</evidence>
<keyword evidence="4 9" id="KW-0274">FAD</keyword>
<dbReference type="Pfam" id="PF07992">
    <property type="entry name" value="Pyr_redox_2"/>
    <property type="match status" value="1"/>
</dbReference>
<dbReference type="Pfam" id="PF02852">
    <property type="entry name" value="Pyr_redox_dim"/>
    <property type="match status" value="1"/>
</dbReference>
<dbReference type="InterPro" id="IPR001100">
    <property type="entry name" value="Pyr_nuc-diS_OxRdtase"/>
</dbReference>
<name>A0ABW3FEK1_9HYPH</name>
<accession>A0ABW3FEK1</accession>
<reference evidence="13" key="1">
    <citation type="journal article" date="2019" name="Int. J. Syst. Evol. Microbiol.">
        <title>The Global Catalogue of Microorganisms (GCM) 10K type strain sequencing project: providing services to taxonomists for standard genome sequencing and annotation.</title>
        <authorList>
            <consortium name="The Broad Institute Genomics Platform"/>
            <consortium name="The Broad Institute Genome Sequencing Center for Infectious Disease"/>
            <person name="Wu L."/>
            <person name="Ma J."/>
        </authorList>
    </citation>
    <scope>NUCLEOTIDE SEQUENCE [LARGE SCALE GENOMIC DNA]</scope>
    <source>
        <strain evidence="13">CCUG 60023</strain>
    </source>
</reference>
<evidence type="ECO:0000256" key="4">
    <source>
        <dbReference type="ARBA" id="ARBA00022827"/>
    </source>
</evidence>
<dbReference type="InterPro" id="IPR023753">
    <property type="entry name" value="FAD/NAD-binding_dom"/>
</dbReference>
<dbReference type="RefSeq" id="WP_377212736.1">
    <property type="nucleotide sequence ID" value="NZ_JBHTJV010000009.1"/>
</dbReference>
<gene>
    <name evidence="12" type="ORF">ACFQ14_10780</name>
</gene>
<evidence type="ECO:0000259" key="10">
    <source>
        <dbReference type="Pfam" id="PF02852"/>
    </source>
</evidence>
<dbReference type="PRINTS" id="PR00368">
    <property type="entry name" value="FADPNR"/>
</dbReference>
<dbReference type="Gene3D" id="3.50.50.60">
    <property type="entry name" value="FAD/NAD(P)-binding domain"/>
    <property type="match status" value="2"/>
</dbReference>
<organism evidence="12 13">
    <name type="scientific">Pseudahrensia aquimaris</name>
    <dbReference type="NCBI Taxonomy" id="744461"/>
    <lineage>
        <taxon>Bacteria</taxon>
        <taxon>Pseudomonadati</taxon>
        <taxon>Pseudomonadota</taxon>
        <taxon>Alphaproteobacteria</taxon>
        <taxon>Hyphomicrobiales</taxon>
        <taxon>Ahrensiaceae</taxon>
        <taxon>Pseudahrensia</taxon>
    </lineage>
</organism>
<evidence type="ECO:0000256" key="1">
    <source>
        <dbReference type="ARBA" id="ARBA00001974"/>
    </source>
</evidence>
<evidence type="ECO:0000256" key="6">
    <source>
        <dbReference type="ARBA" id="ARBA00023002"/>
    </source>
</evidence>
<dbReference type="GO" id="GO:0016491">
    <property type="term" value="F:oxidoreductase activity"/>
    <property type="evidence" value="ECO:0007669"/>
    <property type="project" value="UniProtKB-KW"/>
</dbReference>
<evidence type="ECO:0000256" key="9">
    <source>
        <dbReference type="RuleBase" id="RU003691"/>
    </source>
</evidence>
<keyword evidence="6 9" id="KW-0560">Oxidoreductase</keyword>
<evidence type="ECO:0000259" key="11">
    <source>
        <dbReference type="Pfam" id="PF07992"/>
    </source>
</evidence>
<dbReference type="InterPro" id="IPR036188">
    <property type="entry name" value="FAD/NAD-bd_sf"/>
</dbReference>
<feature type="domain" description="FAD/NAD(P)-binding" evidence="11">
    <location>
        <begin position="8"/>
        <end position="320"/>
    </location>
</feature>
<dbReference type="PANTHER" id="PTHR43014:SF4">
    <property type="entry name" value="PYRIDINE NUCLEOTIDE-DISULFIDE OXIDOREDUCTASE RCLA-RELATED"/>
    <property type="match status" value="1"/>
</dbReference>
<dbReference type="EMBL" id="JBHTJV010000009">
    <property type="protein sequence ID" value="MFD0916891.1"/>
    <property type="molecule type" value="Genomic_DNA"/>
</dbReference>
<dbReference type="InterPro" id="IPR012999">
    <property type="entry name" value="Pyr_OxRdtase_I_AS"/>
</dbReference>
<dbReference type="PROSITE" id="PS00076">
    <property type="entry name" value="PYRIDINE_REDOX_1"/>
    <property type="match status" value="1"/>
</dbReference>
<comment type="caution">
    <text evidence="12">The sequence shown here is derived from an EMBL/GenBank/DDBJ whole genome shotgun (WGS) entry which is preliminary data.</text>
</comment>
<evidence type="ECO:0000313" key="12">
    <source>
        <dbReference type="EMBL" id="MFD0916891.1"/>
    </source>
</evidence>
<dbReference type="PRINTS" id="PR00411">
    <property type="entry name" value="PNDRDTASEI"/>
</dbReference>
<evidence type="ECO:0000256" key="2">
    <source>
        <dbReference type="ARBA" id="ARBA00007532"/>
    </source>
</evidence>